<protein>
    <recommendedName>
        <fullName evidence="2">BTB domain-containing protein</fullName>
    </recommendedName>
</protein>
<evidence type="ECO:0000313" key="3">
    <source>
        <dbReference type="EMBL" id="PYI05223.1"/>
    </source>
</evidence>
<proteinExistence type="predicted"/>
<dbReference type="SUPFAM" id="SSF54695">
    <property type="entry name" value="POZ domain"/>
    <property type="match status" value="1"/>
</dbReference>
<accession>A0A319FEX5</accession>
<sequence length="229" mass="25626">MPASNNQQSDVISNPGSNADQKTGDLLGGIKSYFFSGEFSDLTICTVDQEFKVHRVVVCGQSEFFSRLYKGNWVETAENVVRLTDDNPRAIEAMIQFMYGLDYDSSSGNRGSTSPLLFNVNLYQVADKYVVPQLKRRAKEKFDTVAKTCWQMGDFSTAIAEVYSYTTKANRDLRDPLVETSREHIDELRNKDDFRTVLAEAVGFAADLVQNLAQTNAATKYCCPNCTAE</sequence>
<reference evidence="3 4" key="1">
    <citation type="submission" date="2018-02" db="EMBL/GenBank/DDBJ databases">
        <title>The genomes of Aspergillus section Nigri reveals drivers in fungal speciation.</title>
        <authorList>
            <consortium name="DOE Joint Genome Institute"/>
            <person name="Vesth T.C."/>
            <person name="Nybo J."/>
            <person name="Theobald S."/>
            <person name="Brandl J."/>
            <person name="Frisvad J.C."/>
            <person name="Nielsen K.F."/>
            <person name="Lyhne E.K."/>
            <person name="Kogle M.E."/>
            <person name="Kuo A."/>
            <person name="Riley R."/>
            <person name="Clum A."/>
            <person name="Nolan M."/>
            <person name="Lipzen A."/>
            <person name="Salamov A."/>
            <person name="Henrissat B."/>
            <person name="Wiebenga A."/>
            <person name="De vries R.P."/>
            <person name="Grigoriev I.V."/>
            <person name="Mortensen U.H."/>
            <person name="Andersen M.R."/>
            <person name="Baker S.E."/>
        </authorList>
    </citation>
    <scope>NUCLEOTIDE SEQUENCE [LARGE SCALE GENOMIC DNA]</scope>
    <source>
        <strain evidence="3 4">CBS 121057</strain>
    </source>
</reference>
<evidence type="ECO:0000256" key="1">
    <source>
        <dbReference type="SAM" id="MobiDB-lite"/>
    </source>
</evidence>
<dbReference type="PANTHER" id="PTHR47843">
    <property type="entry name" value="BTB DOMAIN-CONTAINING PROTEIN-RELATED"/>
    <property type="match status" value="1"/>
</dbReference>
<name>A0A319FEX5_ASPSB</name>
<keyword evidence="4" id="KW-1185">Reference proteome</keyword>
<dbReference type="PROSITE" id="PS50097">
    <property type="entry name" value="BTB"/>
    <property type="match status" value="1"/>
</dbReference>
<organism evidence="3 4">
    <name type="scientific">Aspergillus sclerotiicarbonarius (strain CBS 121057 / IBT 28362)</name>
    <dbReference type="NCBI Taxonomy" id="1448318"/>
    <lineage>
        <taxon>Eukaryota</taxon>
        <taxon>Fungi</taxon>
        <taxon>Dikarya</taxon>
        <taxon>Ascomycota</taxon>
        <taxon>Pezizomycotina</taxon>
        <taxon>Eurotiomycetes</taxon>
        <taxon>Eurotiomycetidae</taxon>
        <taxon>Eurotiales</taxon>
        <taxon>Aspergillaceae</taxon>
        <taxon>Aspergillus</taxon>
        <taxon>Aspergillus subgen. Circumdati</taxon>
    </lineage>
</organism>
<gene>
    <name evidence="3" type="ORF">BO78DRAFT_447876</name>
</gene>
<dbReference type="SMART" id="SM00225">
    <property type="entry name" value="BTB"/>
    <property type="match status" value="1"/>
</dbReference>
<dbReference type="InterPro" id="IPR000210">
    <property type="entry name" value="BTB/POZ_dom"/>
</dbReference>
<dbReference type="Gene3D" id="3.30.710.10">
    <property type="entry name" value="Potassium Channel Kv1.1, Chain A"/>
    <property type="match status" value="1"/>
</dbReference>
<dbReference type="VEuPathDB" id="FungiDB:BO78DRAFT_447876"/>
<evidence type="ECO:0000259" key="2">
    <source>
        <dbReference type="PROSITE" id="PS50097"/>
    </source>
</evidence>
<feature type="region of interest" description="Disordered" evidence="1">
    <location>
        <begin position="1"/>
        <end position="20"/>
    </location>
</feature>
<dbReference type="Pfam" id="PF00651">
    <property type="entry name" value="BTB"/>
    <property type="match status" value="1"/>
</dbReference>
<dbReference type="Proteomes" id="UP000248423">
    <property type="component" value="Unassembled WGS sequence"/>
</dbReference>
<dbReference type="AlphaFoldDB" id="A0A319FEX5"/>
<dbReference type="OrthoDB" id="6359816at2759"/>
<dbReference type="PANTHER" id="PTHR47843:SF5">
    <property type="entry name" value="BTB_POZ DOMAIN PROTEIN"/>
    <property type="match status" value="1"/>
</dbReference>
<evidence type="ECO:0000313" key="4">
    <source>
        <dbReference type="Proteomes" id="UP000248423"/>
    </source>
</evidence>
<dbReference type="InterPro" id="IPR011333">
    <property type="entry name" value="SKP1/BTB/POZ_sf"/>
</dbReference>
<dbReference type="CDD" id="cd18186">
    <property type="entry name" value="BTB_POZ_ZBTB_KLHL-like"/>
    <property type="match status" value="1"/>
</dbReference>
<feature type="domain" description="BTB" evidence="2">
    <location>
        <begin position="40"/>
        <end position="107"/>
    </location>
</feature>
<dbReference type="EMBL" id="KZ826360">
    <property type="protein sequence ID" value="PYI05223.1"/>
    <property type="molecule type" value="Genomic_DNA"/>
</dbReference>